<dbReference type="GO" id="GO:0016020">
    <property type="term" value="C:membrane"/>
    <property type="evidence" value="ECO:0007669"/>
    <property type="project" value="UniProtKB-SubCell"/>
</dbReference>
<feature type="transmembrane region" description="Helical" evidence="7">
    <location>
        <begin position="194"/>
        <end position="221"/>
    </location>
</feature>
<dbReference type="InterPro" id="IPR044851">
    <property type="entry name" value="Wax_synthase"/>
</dbReference>
<feature type="transmembrane region" description="Helical" evidence="7">
    <location>
        <begin position="139"/>
        <end position="158"/>
    </location>
</feature>
<keyword evidence="4 7" id="KW-0812">Transmembrane</keyword>
<evidence type="ECO:0000256" key="6">
    <source>
        <dbReference type="ARBA" id="ARBA00023136"/>
    </source>
</evidence>
<dbReference type="EMBL" id="JH793566">
    <property type="protein sequence ID" value="ELQ44311.1"/>
    <property type="molecule type" value="Genomic_DNA"/>
</dbReference>
<keyword evidence="3" id="KW-0808">Transferase</keyword>
<dbReference type="PANTHER" id="PTHR31595:SF27">
    <property type="entry name" value="WAX SYNTHASE DOMAIN-CONTAINING PROTEIN-RELATED"/>
    <property type="match status" value="1"/>
</dbReference>
<dbReference type="Pfam" id="PF13813">
    <property type="entry name" value="MBOAT_2"/>
    <property type="match status" value="1"/>
</dbReference>
<dbReference type="Proteomes" id="UP000011086">
    <property type="component" value="Unassembled WGS sequence"/>
</dbReference>
<evidence type="ECO:0000256" key="3">
    <source>
        <dbReference type="ARBA" id="ARBA00022679"/>
    </source>
</evidence>
<evidence type="ECO:0000259" key="8">
    <source>
        <dbReference type="Pfam" id="PF13813"/>
    </source>
</evidence>
<accession>A0AA97PRE5</accession>
<dbReference type="GO" id="GO:0006629">
    <property type="term" value="P:lipid metabolic process"/>
    <property type="evidence" value="ECO:0007669"/>
    <property type="project" value="InterPro"/>
</dbReference>
<gene>
    <name evidence="9" type="ORF">OOU_Y34scaffold00092g4</name>
</gene>
<dbReference type="GO" id="GO:0008374">
    <property type="term" value="F:O-acyltransferase activity"/>
    <property type="evidence" value="ECO:0007669"/>
    <property type="project" value="InterPro"/>
</dbReference>
<evidence type="ECO:0000256" key="4">
    <source>
        <dbReference type="ARBA" id="ARBA00022692"/>
    </source>
</evidence>
<dbReference type="InterPro" id="IPR032805">
    <property type="entry name" value="Wax_synthase_dom"/>
</dbReference>
<evidence type="ECO:0000313" key="9">
    <source>
        <dbReference type="EMBL" id="ELQ44311.1"/>
    </source>
</evidence>
<proteinExistence type="inferred from homology"/>
<evidence type="ECO:0000256" key="2">
    <source>
        <dbReference type="ARBA" id="ARBA00007282"/>
    </source>
</evidence>
<dbReference type="PANTHER" id="PTHR31595">
    <property type="entry name" value="LONG-CHAIN-ALCOHOL O-FATTY-ACYLTRANSFERASE 3-RELATED"/>
    <property type="match status" value="1"/>
</dbReference>
<feature type="domain" description="Wax synthase" evidence="8">
    <location>
        <begin position="227"/>
        <end position="313"/>
    </location>
</feature>
<evidence type="ECO:0000256" key="7">
    <source>
        <dbReference type="SAM" id="Phobius"/>
    </source>
</evidence>
<comment type="similarity">
    <text evidence="2">Belongs to the wax synthase family.</text>
</comment>
<sequence>MSDYVCPPSPWAVSWQLIFVFVYWYAIFKVPAGRQVLRLASIVPLACISYMAQSSLVQTCQIPQWRGIGAGLLWIQLFSAIDLIAVSRAAPSHFSMSANWGRLHAGLQSVALLWSFRRIGTLWAVTKIRPSYHGTRRSFLVRQVPALCIAYLLLDLGVSMPPPDLSLVQPPKQALWPLSGLSAPDLVFRLVGSISFWITVAILLYIIHTAVLIVGVVLHWWEPADCVPLFGYIQDAYSIRNFWGSVWHQCLRQGLSGVSTLICDTFLRIPRGTLLSRYARLNAVFAASGVLHHASDLAVGISPQETRVFSFFQVQALVIMIEDLAQFLVGKTVQRSPIMSRLAKVVGFFWVILVMAWSTPSWLYPTQRFAADPTGLLPFRVAPYLLGSR</sequence>
<keyword evidence="5 7" id="KW-1133">Transmembrane helix</keyword>
<keyword evidence="6 7" id="KW-0472">Membrane</keyword>
<feature type="transmembrane region" description="Helical" evidence="7">
    <location>
        <begin position="12"/>
        <end position="28"/>
    </location>
</feature>
<name>A0AA97PRE5_PYRO3</name>
<feature type="transmembrane region" description="Helical" evidence="7">
    <location>
        <begin position="345"/>
        <end position="364"/>
    </location>
</feature>
<comment type="subcellular location">
    <subcellularLocation>
        <location evidence="1">Membrane</location>
        <topology evidence="1">Multi-pass membrane protein</topology>
    </subcellularLocation>
</comment>
<reference evidence="9" key="1">
    <citation type="journal article" date="2012" name="PLoS Genet.">
        <title>Comparative analysis of the genomes of two field isolates of the rice blast fungus Magnaporthe oryzae.</title>
        <authorList>
            <person name="Xue M."/>
            <person name="Yang J."/>
            <person name="Li Z."/>
            <person name="Hu S."/>
            <person name="Yao N."/>
            <person name="Dean R.A."/>
            <person name="Zhao W."/>
            <person name="Shen M."/>
            <person name="Zhang H."/>
            <person name="Li C."/>
            <person name="Liu L."/>
            <person name="Cao L."/>
            <person name="Xu X."/>
            <person name="Xing Y."/>
            <person name="Hsiang T."/>
            <person name="Zhang Z."/>
            <person name="Xu J.R."/>
            <person name="Peng Y.L."/>
        </authorList>
    </citation>
    <scope>NUCLEOTIDE SEQUENCE</scope>
    <source>
        <strain evidence="9">Y34</strain>
    </source>
</reference>
<protein>
    <recommendedName>
        <fullName evidence="8">Wax synthase domain-containing protein</fullName>
    </recommendedName>
</protein>
<evidence type="ECO:0000256" key="1">
    <source>
        <dbReference type="ARBA" id="ARBA00004141"/>
    </source>
</evidence>
<evidence type="ECO:0000256" key="5">
    <source>
        <dbReference type="ARBA" id="ARBA00022989"/>
    </source>
</evidence>
<dbReference type="AlphaFoldDB" id="A0AA97PRE5"/>
<organism evidence="9">
    <name type="scientific">Pyricularia oryzae (strain Y34)</name>
    <name type="common">Rice blast fungus</name>
    <name type="synonym">Magnaporthe oryzae</name>
    <dbReference type="NCBI Taxonomy" id="1143189"/>
    <lineage>
        <taxon>Eukaryota</taxon>
        <taxon>Fungi</taxon>
        <taxon>Dikarya</taxon>
        <taxon>Ascomycota</taxon>
        <taxon>Pezizomycotina</taxon>
        <taxon>Sordariomycetes</taxon>
        <taxon>Sordariomycetidae</taxon>
        <taxon>Magnaporthales</taxon>
        <taxon>Pyriculariaceae</taxon>
        <taxon>Pyricularia</taxon>
    </lineage>
</organism>